<proteinExistence type="predicted"/>
<dbReference type="Proteomes" id="UP000248798">
    <property type="component" value="Unassembled WGS sequence"/>
</dbReference>
<keyword evidence="4 6" id="KW-1133">Transmembrane helix</keyword>
<evidence type="ECO:0000256" key="4">
    <source>
        <dbReference type="ARBA" id="ARBA00022989"/>
    </source>
</evidence>
<evidence type="ECO:0000313" key="10">
    <source>
        <dbReference type="Proteomes" id="UP000293902"/>
    </source>
</evidence>
<feature type="transmembrane region" description="Helical" evidence="6">
    <location>
        <begin position="154"/>
        <end position="172"/>
    </location>
</feature>
<gene>
    <name evidence="8" type="ORF">DO021_21225</name>
    <name evidence="7" type="ORF">EYB58_00380</name>
</gene>
<dbReference type="Pfam" id="PF01040">
    <property type="entry name" value="UbiA"/>
    <property type="match status" value="1"/>
</dbReference>
<dbReference type="Proteomes" id="UP000293902">
    <property type="component" value="Chromosome"/>
</dbReference>
<feature type="transmembrane region" description="Helical" evidence="6">
    <location>
        <begin position="178"/>
        <end position="194"/>
    </location>
</feature>
<dbReference type="GO" id="GO:0016020">
    <property type="term" value="C:membrane"/>
    <property type="evidence" value="ECO:0007669"/>
    <property type="project" value="UniProtKB-SubCell"/>
</dbReference>
<feature type="transmembrane region" description="Helical" evidence="6">
    <location>
        <begin position="227"/>
        <end position="247"/>
    </location>
</feature>
<dbReference type="GO" id="GO:0016765">
    <property type="term" value="F:transferase activity, transferring alkyl or aryl (other than methyl) groups"/>
    <property type="evidence" value="ECO:0007669"/>
    <property type="project" value="InterPro"/>
</dbReference>
<dbReference type="InterPro" id="IPR000537">
    <property type="entry name" value="UbiA_prenyltransferase"/>
</dbReference>
<dbReference type="OrthoDB" id="4687096at2"/>
<dbReference type="EMBL" id="CP036313">
    <property type="protein sequence ID" value="QBH15475.1"/>
    <property type="molecule type" value="Genomic_DNA"/>
</dbReference>
<dbReference type="AlphaFoldDB" id="A0A328F734"/>
<evidence type="ECO:0000256" key="1">
    <source>
        <dbReference type="ARBA" id="ARBA00004141"/>
    </source>
</evidence>
<feature type="transmembrane region" description="Helical" evidence="6">
    <location>
        <begin position="102"/>
        <end position="124"/>
    </location>
</feature>
<keyword evidence="10" id="KW-1185">Reference proteome</keyword>
<feature type="transmembrane region" description="Helical" evidence="6">
    <location>
        <begin position="46"/>
        <end position="66"/>
    </location>
</feature>
<dbReference type="CDD" id="cd13956">
    <property type="entry name" value="PT_UbiA"/>
    <property type="match status" value="1"/>
</dbReference>
<evidence type="ECO:0000313" key="8">
    <source>
        <dbReference type="EMBL" id="RAM00046.1"/>
    </source>
</evidence>
<keyword evidence="8" id="KW-0830">Ubiquinone</keyword>
<feature type="transmembrane region" description="Helical" evidence="6">
    <location>
        <begin position="253"/>
        <end position="269"/>
    </location>
</feature>
<evidence type="ECO:0000256" key="2">
    <source>
        <dbReference type="ARBA" id="ARBA00022475"/>
    </source>
</evidence>
<evidence type="ECO:0000256" key="5">
    <source>
        <dbReference type="ARBA" id="ARBA00023136"/>
    </source>
</evidence>
<evidence type="ECO:0000256" key="6">
    <source>
        <dbReference type="SAM" id="Phobius"/>
    </source>
</evidence>
<protein>
    <submittedName>
        <fullName evidence="8">Ubiquinone biosynthesis protein UbiA</fullName>
    </submittedName>
</protein>
<keyword evidence="3 6" id="KW-0812">Transmembrane</keyword>
<accession>A0A328F734</accession>
<keyword evidence="5 6" id="KW-0472">Membrane</keyword>
<comment type="subcellular location">
    <subcellularLocation>
        <location evidence="1">Membrane</location>
        <topology evidence="1">Multi-pass membrane protein</topology>
    </subcellularLocation>
</comment>
<dbReference type="InterPro" id="IPR044878">
    <property type="entry name" value="UbiA_sf"/>
</dbReference>
<evidence type="ECO:0000256" key="3">
    <source>
        <dbReference type="ARBA" id="ARBA00022692"/>
    </source>
</evidence>
<organism evidence="8 9">
    <name type="scientific">Desulfobacter hydrogenophilus</name>
    <dbReference type="NCBI Taxonomy" id="2291"/>
    <lineage>
        <taxon>Bacteria</taxon>
        <taxon>Pseudomonadati</taxon>
        <taxon>Thermodesulfobacteriota</taxon>
        <taxon>Desulfobacteria</taxon>
        <taxon>Desulfobacterales</taxon>
        <taxon>Desulfobacteraceae</taxon>
        <taxon>Desulfobacter</taxon>
    </lineage>
</organism>
<feature type="transmembrane region" description="Helical" evidence="6">
    <location>
        <begin position="290"/>
        <end position="306"/>
    </location>
</feature>
<evidence type="ECO:0000313" key="9">
    <source>
        <dbReference type="Proteomes" id="UP000248798"/>
    </source>
</evidence>
<keyword evidence="2" id="KW-1003">Cell membrane</keyword>
<reference evidence="7 10" key="2">
    <citation type="submission" date="2019-02" db="EMBL/GenBank/DDBJ databases">
        <title>Complete genome sequence of Desulfobacter hydrogenophilus AcRS1.</title>
        <authorList>
            <person name="Marietou A."/>
            <person name="Lund M.B."/>
            <person name="Marshall I.P.G."/>
            <person name="Schreiber L."/>
            <person name="Jorgensen B."/>
        </authorList>
    </citation>
    <scope>NUCLEOTIDE SEQUENCE [LARGE SCALE GENOMIC DNA]</scope>
    <source>
        <strain evidence="7 10">AcRS1</strain>
    </source>
</reference>
<name>A0A328F734_9BACT</name>
<dbReference type="Gene3D" id="1.20.120.1780">
    <property type="entry name" value="UbiA prenyltransferase"/>
    <property type="match status" value="1"/>
</dbReference>
<dbReference type="Gene3D" id="1.10.357.140">
    <property type="entry name" value="UbiA prenyltransferase"/>
    <property type="match status" value="1"/>
</dbReference>
<sequence length="307" mass="33814">MSFYDTIVPAKLQSFFALSRTHHGVLDMMAPVFAALVYLGQFPGPGIVLAGIITVFSGYTAVYALNDIAGYRDDKKNIRPGDKNGTDLDSILIRHPLAQGVISLKSAAVWAGFWSVAALLGAWYLNPVCILIFLGGALLEVIYCFLLKISYLRIVINGFVKAAGPVAAVFAVDKNPDALFLCLIFIFFFLWEAGGQNIPNDYTDIEEDRQINAKTLPLVFGRETASFLIMGSLGAALCVMTIVFFMSPVNFNWFSYLIFGTGSFFLLILPAQKLRKTGLNQAAMTLFNKASYYPLFLLCVVLMDLFL</sequence>
<evidence type="ECO:0000313" key="7">
    <source>
        <dbReference type="EMBL" id="QBH15475.1"/>
    </source>
</evidence>
<dbReference type="EMBL" id="QLNI01000070">
    <property type="protein sequence ID" value="RAM00046.1"/>
    <property type="molecule type" value="Genomic_DNA"/>
</dbReference>
<reference evidence="8 9" key="1">
    <citation type="submission" date="2018-06" db="EMBL/GenBank/DDBJ databases">
        <title>Complete Genome Sequence of Desulfobacter hydrogenophilus (DSM3380).</title>
        <authorList>
            <person name="Marietou A."/>
            <person name="Schreiber L."/>
            <person name="Marshall I."/>
            <person name="Jorgensen B."/>
        </authorList>
    </citation>
    <scope>NUCLEOTIDE SEQUENCE [LARGE SCALE GENOMIC DNA]</scope>
    <source>
        <strain evidence="8 9">DSM 3380</strain>
    </source>
</reference>